<gene>
    <name evidence="2" type="ORF">HS088_TW08G00063</name>
</gene>
<keyword evidence="3" id="KW-1185">Reference proteome</keyword>
<comment type="caution">
    <text evidence="2">The sequence shown here is derived from an EMBL/GenBank/DDBJ whole genome shotgun (WGS) entry which is preliminary data.</text>
</comment>
<proteinExistence type="predicted"/>
<dbReference type="Proteomes" id="UP000593562">
    <property type="component" value="Unassembled WGS sequence"/>
</dbReference>
<dbReference type="AlphaFoldDB" id="A0A7J7DB43"/>
<evidence type="ECO:0000313" key="2">
    <source>
        <dbReference type="EMBL" id="KAF5743479.1"/>
    </source>
</evidence>
<evidence type="ECO:0000256" key="1">
    <source>
        <dbReference type="SAM" id="MobiDB-lite"/>
    </source>
</evidence>
<dbReference type="EMBL" id="JAAARO010000008">
    <property type="protein sequence ID" value="KAF5743479.1"/>
    <property type="molecule type" value="Genomic_DNA"/>
</dbReference>
<feature type="region of interest" description="Disordered" evidence="1">
    <location>
        <begin position="1"/>
        <end position="50"/>
    </location>
</feature>
<accession>A0A7J7DB43</accession>
<protein>
    <submittedName>
        <fullName evidence="2">Uncharacterized protein</fullName>
    </submittedName>
</protein>
<name>A0A7J7DB43_TRIWF</name>
<organism evidence="2 3">
    <name type="scientific">Tripterygium wilfordii</name>
    <name type="common">Thunder God vine</name>
    <dbReference type="NCBI Taxonomy" id="458696"/>
    <lineage>
        <taxon>Eukaryota</taxon>
        <taxon>Viridiplantae</taxon>
        <taxon>Streptophyta</taxon>
        <taxon>Embryophyta</taxon>
        <taxon>Tracheophyta</taxon>
        <taxon>Spermatophyta</taxon>
        <taxon>Magnoliopsida</taxon>
        <taxon>eudicotyledons</taxon>
        <taxon>Gunneridae</taxon>
        <taxon>Pentapetalae</taxon>
        <taxon>rosids</taxon>
        <taxon>fabids</taxon>
        <taxon>Celastrales</taxon>
        <taxon>Celastraceae</taxon>
        <taxon>Tripterygium</taxon>
    </lineage>
</organism>
<feature type="compositionally biased region" description="Polar residues" evidence="1">
    <location>
        <begin position="8"/>
        <end position="17"/>
    </location>
</feature>
<evidence type="ECO:0000313" key="3">
    <source>
        <dbReference type="Proteomes" id="UP000593562"/>
    </source>
</evidence>
<dbReference type="InParanoid" id="A0A7J7DB43"/>
<sequence>MDRKRSNWRVQIDSSQLPKYDSAEDDPSEALNQNDYEDEMGENGMRLRTG</sequence>
<reference evidence="2 3" key="1">
    <citation type="journal article" date="2020" name="Nat. Commun.">
        <title>Genome of Tripterygium wilfordii and identification of cytochrome P450 involved in triptolide biosynthesis.</title>
        <authorList>
            <person name="Tu L."/>
            <person name="Su P."/>
            <person name="Zhang Z."/>
            <person name="Gao L."/>
            <person name="Wang J."/>
            <person name="Hu T."/>
            <person name="Zhou J."/>
            <person name="Zhang Y."/>
            <person name="Zhao Y."/>
            <person name="Liu Y."/>
            <person name="Song Y."/>
            <person name="Tong Y."/>
            <person name="Lu Y."/>
            <person name="Yang J."/>
            <person name="Xu C."/>
            <person name="Jia M."/>
            <person name="Peters R.J."/>
            <person name="Huang L."/>
            <person name="Gao W."/>
        </authorList>
    </citation>
    <scope>NUCLEOTIDE SEQUENCE [LARGE SCALE GENOMIC DNA]</scope>
    <source>
        <strain evidence="3">cv. XIE 37</strain>
        <tissue evidence="2">Leaf</tissue>
    </source>
</reference>